<evidence type="ECO:0000256" key="5">
    <source>
        <dbReference type="ARBA" id="ARBA00022741"/>
    </source>
</evidence>
<dbReference type="EMBL" id="JAKOAV010000019">
    <property type="protein sequence ID" value="MDF9408828.1"/>
    <property type="molecule type" value="Genomic_DNA"/>
</dbReference>
<dbReference type="PANTHER" id="PTHR43065:SF46">
    <property type="entry name" value="C4-DICARBOXYLATE TRANSPORT SENSOR PROTEIN DCTB"/>
    <property type="match status" value="1"/>
</dbReference>
<dbReference type="Pfam" id="PF13426">
    <property type="entry name" value="PAS_9"/>
    <property type="match status" value="1"/>
</dbReference>
<dbReference type="PROSITE" id="PS50112">
    <property type="entry name" value="PAS"/>
    <property type="match status" value="1"/>
</dbReference>
<dbReference type="InterPro" id="IPR005467">
    <property type="entry name" value="His_kinase_dom"/>
</dbReference>
<keyword evidence="6" id="KW-0418">Kinase</keyword>
<dbReference type="SMART" id="SM00387">
    <property type="entry name" value="HATPase_c"/>
    <property type="match status" value="1"/>
</dbReference>
<feature type="domain" description="Histidine kinase" evidence="10">
    <location>
        <begin position="169"/>
        <end position="373"/>
    </location>
</feature>
<accession>A0A9X4H6E9</accession>
<dbReference type="Proteomes" id="UP001154312">
    <property type="component" value="Unassembled WGS sequence"/>
</dbReference>
<evidence type="ECO:0000256" key="1">
    <source>
        <dbReference type="ARBA" id="ARBA00000085"/>
    </source>
</evidence>
<dbReference type="AlphaFoldDB" id="A0A9X4H6E9"/>
<dbReference type="Gene3D" id="3.30.565.10">
    <property type="entry name" value="Histidine kinase-like ATPase, C-terminal domain"/>
    <property type="match status" value="1"/>
</dbReference>
<evidence type="ECO:0000256" key="8">
    <source>
        <dbReference type="ARBA" id="ARBA00023012"/>
    </source>
</evidence>
<dbReference type="CDD" id="cd00130">
    <property type="entry name" value="PAS"/>
    <property type="match status" value="1"/>
</dbReference>
<keyword evidence="3" id="KW-0597">Phosphoprotein</keyword>
<proteinExistence type="predicted"/>
<comment type="caution">
    <text evidence="13">The sequence shown here is derived from an EMBL/GenBank/DDBJ whole genome shotgun (WGS) entry which is preliminary data.</text>
</comment>
<dbReference type="EC" id="2.7.13.3" evidence="2"/>
<dbReference type="InterPro" id="IPR003661">
    <property type="entry name" value="HisK_dim/P_dom"/>
</dbReference>
<evidence type="ECO:0000256" key="6">
    <source>
        <dbReference type="ARBA" id="ARBA00022777"/>
    </source>
</evidence>
<evidence type="ECO:0000313" key="14">
    <source>
        <dbReference type="Proteomes" id="UP001154312"/>
    </source>
</evidence>
<sequence>MRDIEAQHRKQLKTNLQKLKEEIAMRERAEEQYRKLSSALEQSPSIAVITDTMGNIEYVNRKFTGVTGYLPKEVIGKNMFEQQYGSSTEKYKEILDTVNSGNEWSEELFNTKKDGEYYWESMSISPFKNTKGIITHFIKMAEDVTHRKTMDLEIARLDRMNLVGEMAAGIGHEIRNPMTTIKGFLQLLRIKDKYVQDREHFDLMISELDRANSIITEYLSLARNRAVELKEQNLNSIINNLFPLITADALITDKNIVKELGEIPDLFLNEKEIRQMILNLVRNGLEAMSSGGNLTIKTFTDGDEVIIAVQDQGKGIEPEVLEKIGTPFFTTKDSGTGLGLSVCYSIASRHNARIDIKTGLGGTTFYVRFNGNISNPG</sequence>
<evidence type="ECO:0000256" key="2">
    <source>
        <dbReference type="ARBA" id="ARBA00012438"/>
    </source>
</evidence>
<evidence type="ECO:0000259" key="10">
    <source>
        <dbReference type="PROSITE" id="PS50109"/>
    </source>
</evidence>
<evidence type="ECO:0000259" key="11">
    <source>
        <dbReference type="PROSITE" id="PS50112"/>
    </source>
</evidence>
<dbReference type="InterPro" id="IPR003594">
    <property type="entry name" value="HATPase_dom"/>
</dbReference>
<evidence type="ECO:0000256" key="7">
    <source>
        <dbReference type="ARBA" id="ARBA00022840"/>
    </source>
</evidence>
<dbReference type="SMART" id="SM00388">
    <property type="entry name" value="HisKA"/>
    <property type="match status" value="1"/>
</dbReference>
<feature type="coiled-coil region" evidence="9">
    <location>
        <begin position="2"/>
        <end position="39"/>
    </location>
</feature>
<dbReference type="InterPro" id="IPR004358">
    <property type="entry name" value="Sig_transdc_His_kin-like_C"/>
</dbReference>
<dbReference type="InterPro" id="IPR001610">
    <property type="entry name" value="PAC"/>
</dbReference>
<protein>
    <recommendedName>
        <fullName evidence="2">histidine kinase</fullName>
        <ecNumber evidence="2">2.7.13.3</ecNumber>
    </recommendedName>
</protein>
<evidence type="ECO:0000256" key="9">
    <source>
        <dbReference type="SAM" id="Coils"/>
    </source>
</evidence>
<keyword evidence="4" id="KW-0808">Transferase</keyword>
<dbReference type="RefSeq" id="WP_277444235.1">
    <property type="nucleotide sequence ID" value="NZ_JAKOAV010000019.1"/>
</dbReference>
<dbReference type="NCBIfam" id="TIGR00229">
    <property type="entry name" value="sensory_box"/>
    <property type="match status" value="1"/>
</dbReference>
<dbReference type="SMART" id="SM00091">
    <property type="entry name" value="PAS"/>
    <property type="match status" value="1"/>
</dbReference>
<evidence type="ECO:0000259" key="12">
    <source>
        <dbReference type="PROSITE" id="PS50113"/>
    </source>
</evidence>
<dbReference type="PRINTS" id="PR00344">
    <property type="entry name" value="BCTRLSENSOR"/>
</dbReference>
<dbReference type="SUPFAM" id="SSF47384">
    <property type="entry name" value="Homodimeric domain of signal transducing histidine kinase"/>
    <property type="match status" value="1"/>
</dbReference>
<keyword evidence="8" id="KW-0902">Two-component regulatory system</keyword>
<dbReference type="InterPro" id="IPR036097">
    <property type="entry name" value="HisK_dim/P_sf"/>
</dbReference>
<reference evidence="13" key="1">
    <citation type="submission" date="2022-02" db="EMBL/GenBank/DDBJ databases">
        <authorList>
            <person name="Leng L."/>
        </authorList>
    </citation>
    <scope>NUCLEOTIDE SEQUENCE</scope>
    <source>
        <strain evidence="13">JI</strain>
    </source>
</reference>
<dbReference type="InterPro" id="IPR000014">
    <property type="entry name" value="PAS"/>
</dbReference>
<evidence type="ECO:0000256" key="3">
    <source>
        <dbReference type="ARBA" id="ARBA00022553"/>
    </source>
</evidence>
<dbReference type="InterPro" id="IPR000700">
    <property type="entry name" value="PAS-assoc_C"/>
</dbReference>
<dbReference type="InterPro" id="IPR035965">
    <property type="entry name" value="PAS-like_dom_sf"/>
</dbReference>
<dbReference type="GO" id="GO:0005524">
    <property type="term" value="F:ATP binding"/>
    <property type="evidence" value="ECO:0007669"/>
    <property type="project" value="UniProtKB-KW"/>
</dbReference>
<comment type="catalytic activity">
    <reaction evidence="1">
        <text>ATP + protein L-histidine = ADP + protein N-phospho-L-histidine.</text>
        <dbReference type="EC" id="2.7.13.3"/>
    </reaction>
</comment>
<dbReference type="SUPFAM" id="SSF55874">
    <property type="entry name" value="ATPase domain of HSP90 chaperone/DNA topoisomerase II/histidine kinase"/>
    <property type="match status" value="1"/>
</dbReference>
<gene>
    <name evidence="13" type="ORF">L7E55_10755</name>
</gene>
<dbReference type="CDD" id="cd00082">
    <property type="entry name" value="HisKA"/>
    <property type="match status" value="1"/>
</dbReference>
<keyword evidence="9" id="KW-0175">Coiled coil</keyword>
<dbReference type="Pfam" id="PF02518">
    <property type="entry name" value="HATPase_c"/>
    <property type="match status" value="1"/>
</dbReference>
<dbReference type="Pfam" id="PF00512">
    <property type="entry name" value="HisKA"/>
    <property type="match status" value="1"/>
</dbReference>
<dbReference type="SUPFAM" id="SSF55785">
    <property type="entry name" value="PYP-like sensor domain (PAS domain)"/>
    <property type="match status" value="1"/>
</dbReference>
<dbReference type="PROSITE" id="PS50109">
    <property type="entry name" value="HIS_KIN"/>
    <property type="match status" value="1"/>
</dbReference>
<dbReference type="PANTHER" id="PTHR43065">
    <property type="entry name" value="SENSOR HISTIDINE KINASE"/>
    <property type="match status" value="1"/>
</dbReference>
<feature type="domain" description="PAC" evidence="12">
    <location>
        <begin position="102"/>
        <end position="156"/>
    </location>
</feature>
<evidence type="ECO:0000313" key="13">
    <source>
        <dbReference type="EMBL" id="MDF9408828.1"/>
    </source>
</evidence>
<keyword evidence="14" id="KW-1185">Reference proteome</keyword>
<name>A0A9X4H6E9_9FIRM</name>
<dbReference type="PROSITE" id="PS50113">
    <property type="entry name" value="PAC"/>
    <property type="match status" value="1"/>
</dbReference>
<evidence type="ECO:0000256" key="4">
    <source>
        <dbReference type="ARBA" id="ARBA00022679"/>
    </source>
</evidence>
<dbReference type="GO" id="GO:0000155">
    <property type="term" value="F:phosphorelay sensor kinase activity"/>
    <property type="evidence" value="ECO:0007669"/>
    <property type="project" value="InterPro"/>
</dbReference>
<dbReference type="Gene3D" id="1.10.287.130">
    <property type="match status" value="1"/>
</dbReference>
<keyword evidence="5" id="KW-0547">Nucleotide-binding</keyword>
<organism evidence="13 14">
    <name type="scientific">Pelotomaculum isophthalicicum JI</name>
    <dbReference type="NCBI Taxonomy" id="947010"/>
    <lineage>
        <taxon>Bacteria</taxon>
        <taxon>Bacillati</taxon>
        <taxon>Bacillota</taxon>
        <taxon>Clostridia</taxon>
        <taxon>Eubacteriales</taxon>
        <taxon>Desulfotomaculaceae</taxon>
        <taxon>Pelotomaculum</taxon>
    </lineage>
</organism>
<dbReference type="SMART" id="SM00086">
    <property type="entry name" value="PAC"/>
    <property type="match status" value="1"/>
</dbReference>
<dbReference type="InterPro" id="IPR036890">
    <property type="entry name" value="HATPase_C_sf"/>
</dbReference>
<keyword evidence="7" id="KW-0067">ATP-binding</keyword>
<dbReference type="Gene3D" id="3.30.450.20">
    <property type="entry name" value="PAS domain"/>
    <property type="match status" value="1"/>
</dbReference>
<feature type="domain" description="PAS" evidence="11">
    <location>
        <begin position="32"/>
        <end position="102"/>
    </location>
</feature>